<dbReference type="EMBL" id="BPLR01017570">
    <property type="protein sequence ID" value="GIY92648.1"/>
    <property type="molecule type" value="Genomic_DNA"/>
</dbReference>
<organism evidence="2 3">
    <name type="scientific">Caerostris extrusa</name>
    <name type="common">Bark spider</name>
    <name type="synonym">Caerostris bankana</name>
    <dbReference type="NCBI Taxonomy" id="172846"/>
    <lineage>
        <taxon>Eukaryota</taxon>
        <taxon>Metazoa</taxon>
        <taxon>Ecdysozoa</taxon>
        <taxon>Arthropoda</taxon>
        <taxon>Chelicerata</taxon>
        <taxon>Arachnida</taxon>
        <taxon>Araneae</taxon>
        <taxon>Araneomorphae</taxon>
        <taxon>Entelegynae</taxon>
        <taxon>Araneoidea</taxon>
        <taxon>Araneidae</taxon>
        <taxon>Caerostris</taxon>
    </lineage>
</organism>
<comment type="caution">
    <text evidence="2">The sequence shown here is derived from an EMBL/GenBank/DDBJ whole genome shotgun (WGS) entry which is preliminary data.</text>
</comment>
<accession>A0AAV4XDW3</accession>
<feature type="region of interest" description="Disordered" evidence="1">
    <location>
        <begin position="88"/>
        <end position="107"/>
    </location>
</feature>
<gene>
    <name evidence="2" type="ORF">CEXT_91481</name>
</gene>
<evidence type="ECO:0000313" key="2">
    <source>
        <dbReference type="EMBL" id="GIY92648.1"/>
    </source>
</evidence>
<reference evidence="2 3" key="1">
    <citation type="submission" date="2021-06" db="EMBL/GenBank/DDBJ databases">
        <title>Caerostris extrusa draft genome.</title>
        <authorList>
            <person name="Kono N."/>
            <person name="Arakawa K."/>
        </authorList>
    </citation>
    <scope>NUCLEOTIDE SEQUENCE [LARGE SCALE GENOMIC DNA]</scope>
</reference>
<dbReference type="Proteomes" id="UP001054945">
    <property type="component" value="Unassembled WGS sequence"/>
</dbReference>
<protein>
    <submittedName>
        <fullName evidence="2">Uncharacterized protein</fullName>
    </submittedName>
</protein>
<sequence length="154" mass="16989">MASSNLQLSASSVSEEGIIVCPPQASFTCLCQGMFTNSTPTPSSACLIAEDSRIMLYNNGTSQCLTNAYLRATESRIDMFGRMFQSPSRHRRNSLAPGNIKKQTRGRSFPNQKRIWQQGQLLGTFEILRIPKKSALSQSPSSSVSWAWPAARIN</sequence>
<evidence type="ECO:0000313" key="3">
    <source>
        <dbReference type="Proteomes" id="UP001054945"/>
    </source>
</evidence>
<name>A0AAV4XDW3_CAEEX</name>
<proteinExistence type="predicted"/>
<keyword evidence="3" id="KW-1185">Reference proteome</keyword>
<evidence type="ECO:0000256" key="1">
    <source>
        <dbReference type="SAM" id="MobiDB-lite"/>
    </source>
</evidence>
<dbReference type="AlphaFoldDB" id="A0AAV4XDW3"/>